<evidence type="ECO:0000256" key="1">
    <source>
        <dbReference type="SAM" id="MobiDB-lite"/>
    </source>
</evidence>
<sequence>MCRGLHSGGGRVTRGGEQRVRIVGEIDRQDAADVKEGRNFVSERQGPPMWWVHSHVVNNVVVAVSATCTYPSESSSPRPTHEDELELVEEPDSPRARAHSRHAAREPQPRACESLEGHPRNANPPSATGGFPSGLARARARWERGSPPRAFLPASSAKIATERHASALPTRSRCARKTFAATFRQVMQNFKDELYLYYNFIE</sequence>
<name>A0AAW2G363_9HYME</name>
<dbReference type="EMBL" id="JADYXP020000006">
    <property type="protein sequence ID" value="KAL0121885.1"/>
    <property type="molecule type" value="Genomic_DNA"/>
</dbReference>
<gene>
    <name evidence="2" type="ORF">PUN28_006994</name>
</gene>
<dbReference type="AlphaFoldDB" id="A0AAW2G363"/>
<reference evidence="2 3" key="1">
    <citation type="submission" date="2023-03" db="EMBL/GenBank/DDBJ databases">
        <title>High recombination rates correlate with genetic variation in Cardiocondyla obscurior ants.</title>
        <authorList>
            <person name="Errbii M."/>
        </authorList>
    </citation>
    <scope>NUCLEOTIDE SEQUENCE [LARGE SCALE GENOMIC DNA]</scope>
    <source>
        <strain evidence="2">Alpha-2009</strain>
        <tissue evidence="2">Whole body</tissue>
    </source>
</reference>
<evidence type="ECO:0000313" key="3">
    <source>
        <dbReference type="Proteomes" id="UP001430953"/>
    </source>
</evidence>
<accession>A0AAW2G363</accession>
<evidence type="ECO:0000313" key="2">
    <source>
        <dbReference type="EMBL" id="KAL0121885.1"/>
    </source>
</evidence>
<proteinExistence type="predicted"/>
<protein>
    <submittedName>
        <fullName evidence="2">Uncharacterized protein</fullName>
    </submittedName>
</protein>
<organism evidence="2 3">
    <name type="scientific">Cardiocondyla obscurior</name>
    <dbReference type="NCBI Taxonomy" id="286306"/>
    <lineage>
        <taxon>Eukaryota</taxon>
        <taxon>Metazoa</taxon>
        <taxon>Ecdysozoa</taxon>
        <taxon>Arthropoda</taxon>
        <taxon>Hexapoda</taxon>
        <taxon>Insecta</taxon>
        <taxon>Pterygota</taxon>
        <taxon>Neoptera</taxon>
        <taxon>Endopterygota</taxon>
        <taxon>Hymenoptera</taxon>
        <taxon>Apocrita</taxon>
        <taxon>Aculeata</taxon>
        <taxon>Formicoidea</taxon>
        <taxon>Formicidae</taxon>
        <taxon>Myrmicinae</taxon>
        <taxon>Cardiocondyla</taxon>
    </lineage>
</organism>
<feature type="region of interest" description="Disordered" evidence="1">
    <location>
        <begin position="70"/>
        <end position="133"/>
    </location>
</feature>
<keyword evidence="3" id="KW-1185">Reference proteome</keyword>
<feature type="compositionally biased region" description="Basic and acidic residues" evidence="1">
    <location>
        <begin position="103"/>
        <end position="119"/>
    </location>
</feature>
<comment type="caution">
    <text evidence="2">The sequence shown here is derived from an EMBL/GenBank/DDBJ whole genome shotgun (WGS) entry which is preliminary data.</text>
</comment>
<dbReference type="Proteomes" id="UP001430953">
    <property type="component" value="Unassembled WGS sequence"/>
</dbReference>